<reference evidence="11" key="1">
    <citation type="journal article" date="2019" name="Int. J. Syst. Evol. Microbiol.">
        <title>The Global Catalogue of Microorganisms (GCM) 10K type strain sequencing project: providing services to taxonomists for standard genome sequencing and annotation.</title>
        <authorList>
            <consortium name="The Broad Institute Genomics Platform"/>
            <consortium name="The Broad Institute Genome Sequencing Center for Infectious Disease"/>
            <person name="Wu L."/>
            <person name="Ma J."/>
        </authorList>
    </citation>
    <scope>NUCLEOTIDE SEQUENCE [LARGE SCALE GENOMIC DNA]</scope>
    <source>
        <strain evidence="11">CCUG 58728</strain>
    </source>
</reference>
<dbReference type="EMBL" id="JBHSAC010000080">
    <property type="protein sequence ID" value="MFC3932919.1"/>
    <property type="molecule type" value="Genomic_DNA"/>
</dbReference>
<sequence>MKEIIIPKNLKLKLFLCLGVIFSIFASVAYLLIPQGLEQLIDHKVIVIKMIVKLGLLFVTNLLFNFISSFLLLTYAEGQIRESRYDSALKLLKTDVSFLETSLSGELSSRIINDTEVVRQFLSEVIPSAISSVILIFLTFIVLLRLDIGLSICIFCGLLLMVAFLTPLSAVSRKYAKKKQSHLNSLSGYLTEIFQSINLIKLNQGYNKIKKQYNQKLLNTSESSFKYSLVDSFIGPIVYVVLFIVLGFIFAYGGYRVSEGSLTVGTLIAFLIYLFQLLTPFSNIGQFANQFAKTKQYVSVISSYRNLPDEDEGSIDVDNNEFLSLEFKNIGFSYGDHDVLHNINFKINKGDKLAFIGPSGSGKTTIINLILKLYKPIHGKILFNEQQNLRTISTDSWRKKISFIAQDFESLSGTIYENLTFGLDSLPNDETIKEALRKVNLLEDIEKFEQGWHTLVGEKGSKLSGGQKQRLQLARGFLKEADIFIFDEATSNLDSISESIVLSSVERYLSEKTVIFITHRLATIKNVDKIFFIEDGYIAEKGTHEYLLSHYQKYKLYLSKQLGNTRL</sequence>
<dbReference type="InterPro" id="IPR011527">
    <property type="entry name" value="ABC1_TM_dom"/>
</dbReference>
<dbReference type="InterPro" id="IPR017871">
    <property type="entry name" value="ABC_transporter-like_CS"/>
</dbReference>
<keyword evidence="11" id="KW-1185">Reference proteome</keyword>
<dbReference type="InterPro" id="IPR003593">
    <property type="entry name" value="AAA+_ATPase"/>
</dbReference>
<dbReference type="Gene3D" id="3.40.50.300">
    <property type="entry name" value="P-loop containing nucleotide triphosphate hydrolases"/>
    <property type="match status" value="1"/>
</dbReference>
<dbReference type="InterPro" id="IPR027417">
    <property type="entry name" value="P-loop_NTPase"/>
</dbReference>
<feature type="transmembrane region" description="Helical" evidence="7">
    <location>
        <begin position="233"/>
        <end position="255"/>
    </location>
</feature>
<feature type="domain" description="ABC transmembrane type-1" evidence="9">
    <location>
        <begin position="18"/>
        <end position="293"/>
    </location>
</feature>
<evidence type="ECO:0000256" key="3">
    <source>
        <dbReference type="ARBA" id="ARBA00022741"/>
    </source>
</evidence>
<dbReference type="InterPro" id="IPR036640">
    <property type="entry name" value="ABC1_TM_sf"/>
</dbReference>
<dbReference type="PROSITE" id="PS50929">
    <property type="entry name" value="ABC_TM1F"/>
    <property type="match status" value="1"/>
</dbReference>
<evidence type="ECO:0000259" key="9">
    <source>
        <dbReference type="PROSITE" id="PS50929"/>
    </source>
</evidence>
<dbReference type="PROSITE" id="PS50893">
    <property type="entry name" value="ABC_TRANSPORTER_2"/>
    <property type="match status" value="1"/>
</dbReference>
<dbReference type="Pfam" id="PF00664">
    <property type="entry name" value="ABC_membrane"/>
    <property type="match status" value="1"/>
</dbReference>
<keyword evidence="3" id="KW-0547">Nucleotide-binding</keyword>
<evidence type="ECO:0000256" key="7">
    <source>
        <dbReference type="SAM" id="Phobius"/>
    </source>
</evidence>
<dbReference type="Pfam" id="PF00005">
    <property type="entry name" value="ABC_tran"/>
    <property type="match status" value="1"/>
</dbReference>
<name>A0ABV8D4A1_9STRE</name>
<dbReference type="InterPro" id="IPR003439">
    <property type="entry name" value="ABC_transporter-like_ATP-bd"/>
</dbReference>
<proteinExistence type="predicted"/>
<keyword evidence="4 10" id="KW-0067">ATP-binding</keyword>
<dbReference type="SMART" id="SM00382">
    <property type="entry name" value="AAA"/>
    <property type="match status" value="1"/>
</dbReference>
<feature type="transmembrane region" description="Helical" evidence="7">
    <location>
        <begin position="121"/>
        <end position="142"/>
    </location>
</feature>
<dbReference type="Proteomes" id="UP001595901">
    <property type="component" value="Unassembled WGS sequence"/>
</dbReference>
<dbReference type="RefSeq" id="WP_380432666.1">
    <property type="nucleotide sequence ID" value="NZ_JBHSAC010000080.1"/>
</dbReference>
<evidence type="ECO:0000256" key="4">
    <source>
        <dbReference type="ARBA" id="ARBA00022840"/>
    </source>
</evidence>
<dbReference type="Gene3D" id="1.20.1560.10">
    <property type="entry name" value="ABC transporter type 1, transmembrane domain"/>
    <property type="match status" value="1"/>
</dbReference>
<evidence type="ECO:0000256" key="5">
    <source>
        <dbReference type="ARBA" id="ARBA00022989"/>
    </source>
</evidence>
<accession>A0ABV8D4A1</accession>
<dbReference type="SUPFAM" id="SSF90123">
    <property type="entry name" value="ABC transporter transmembrane region"/>
    <property type="match status" value="1"/>
</dbReference>
<evidence type="ECO:0000313" key="10">
    <source>
        <dbReference type="EMBL" id="MFC3932919.1"/>
    </source>
</evidence>
<keyword evidence="6 7" id="KW-0472">Membrane</keyword>
<evidence type="ECO:0000259" key="8">
    <source>
        <dbReference type="PROSITE" id="PS50893"/>
    </source>
</evidence>
<dbReference type="SUPFAM" id="SSF52540">
    <property type="entry name" value="P-loop containing nucleoside triphosphate hydrolases"/>
    <property type="match status" value="1"/>
</dbReference>
<dbReference type="PROSITE" id="PS00211">
    <property type="entry name" value="ABC_TRANSPORTER_1"/>
    <property type="match status" value="1"/>
</dbReference>
<evidence type="ECO:0000313" key="11">
    <source>
        <dbReference type="Proteomes" id="UP001595901"/>
    </source>
</evidence>
<dbReference type="CDD" id="cd18551">
    <property type="entry name" value="ABC_6TM_LmrA_like"/>
    <property type="match status" value="1"/>
</dbReference>
<keyword evidence="5 7" id="KW-1133">Transmembrane helix</keyword>
<dbReference type="GO" id="GO:0005524">
    <property type="term" value="F:ATP binding"/>
    <property type="evidence" value="ECO:0007669"/>
    <property type="project" value="UniProtKB-KW"/>
</dbReference>
<feature type="transmembrane region" description="Helical" evidence="7">
    <location>
        <begin position="148"/>
        <end position="171"/>
    </location>
</feature>
<dbReference type="PANTHER" id="PTHR43394">
    <property type="entry name" value="ATP-DEPENDENT PERMEASE MDL1, MITOCHONDRIAL"/>
    <property type="match status" value="1"/>
</dbReference>
<keyword evidence="2 7" id="KW-0812">Transmembrane</keyword>
<protein>
    <submittedName>
        <fullName evidence="10">ABC transporter ATP-binding protein</fullName>
    </submittedName>
</protein>
<evidence type="ECO:0000256" key="6">
    <source>
        <dbReference type="ARBA" id="ARBA00023136"/>
    </source>
</evidence>
<organism evidence="10 11">
    <name type="scientific">Streptococcus dentapri</name>
    <dbReference type="NCBI Taxonomy" id="573564"/>
    <lineage>
        <taxon>Bacteria</taxon>
        <taxon>Bacillati</taxon>
        <taxon>Bacillota</taxon>
        <taxon>Bacilli</taxon>
        <taxon>Lactobacillales</taxon>
        <taxon>Streptococcaceae</taxon>
        <taxon>Streptococcus</taxon>
    </lineage>
</organism>
<feature type="domain" description="ABC transporter" evidence="8">
    <location>
        <begin position="325"/>
        <end position="560"/>
    </location>
</feature>
<gene>
    <name evidence="10" type="ORF">ACFOSE_09180</name>
</gene>
<comment type="caution">
    <text evidence="10">The sequence shown here is derived from an EMBL/GenBank/DDBJ whole genome shotgun (WGS) entry which is preliminary data.</text>
</comment>
<feature type="transmembrane region" description="Helical" evidence="7">
    <location>
        <begin position="12"/>
        <end position="33"/>
    </location>
</feature>
<evidence type="ECO:0000256" key="1">
    <source>
        <dbReference type="ARBA" id="ARBA00004651"/>
    </source>
</evidence>
<dbReference type="PANTHER" id="PTHR43394:SF1">
    <property type="entry name" value="ATP-BINDING CASSETTE SUB-FAMILY B MEMBER 10, MITOCHONDRIAL"/>
    <property type="match status" value="1"/>
</dbReference>
<comment type="subcellular location">
    <subcellularLocation>
        <location evidence="1">Cell membrane</location>
        <topology evidence="1">Multi-pass membrane protein</topology>
    </subcellularLocation>
</comment>
<evidence type="ECO:0000256" key="2">
    <source>
        <dbReference type="ARBA" id="ARBA00022692"/>
    </source>
</evidence>
<dbReference type="InterPro" id="IPR039421">
    <property type="entry name" value="Type_1_exporter"/>
</dbReference>
<feature type="transmembrane region" description="Helical" evidence="7">
    <location>
        <begin position="261"/>
        <end position="281"/>
    </location>
</feature>
<feature type="transmembrane region" description="Helical" evidence="7">
    <location>
        <begin position="45"/>
        <end position="75"/>
    </location>
</feature>